<gene>
    <name evidence="2" type="ORF">Ga0080574_TMP361</name>
</gene>
<dbReference type="GO" id="GO:0003700">
    <property type="term" value="F:DNA-binding transcription factor activity"/>
    <property type="evidence" value="ECO:0007669"/>
    <property type="project" value="InterPro"/>
</dbReference>
<dbReference type="NCBIfam" id="TIGR01439">
    <property type="entry name" value="lp_hng_hel_AbrB"/>
    <property type="match status" value="1"/>
</dbReference>
<dbReference type="GO" id="GO:0003677">
    <property type="term" value="F:DNA binding"/>
    <property type="evidence" value="ECO:0007669"/>
    <property type="project" value="InterPro"/>
</dbReference>
<dbReference type="AlphaFoldDB" id="A0A1P8UMV0"/>
<dbReference type="Gene3D" id="2.10.260.10">
    <property type="match status" value="1"/>
</dbReference>
<dbReference type="OrthoDB" id="9809003at2"/>
<accession>A0A1P8UMV0</accession>
<sequence length="79" mass="8731">MPESTITAKGQTTLPRDVRRALHLEPGDRLRYMVLDNGEVRISRSRPVSSLSGLLKDRVTRPVSLEEMDEAIAGGALDE</sequence>
<feature type="domain" description="SpoVT-AbrB" evidence="1">
    <location>
        <begin position="4"/>
        <end position="50"/>
    </location>
</feature>
<dbReference type="InterPro" id="IPR037914">
    <property type="entry name" value="SpoVT-AbrB_sf"/>
</dbReference>
<geneLocation type="plasmid" evidence="3">
    <name>ppaby1</name>
</geneLocation>
<keyword evidence="2" id="KW-0614">Plasmid</keyword>
<dbReference type="GO" id="GO:0097351">
    <property type="term" value="F:toxin sequestering activity"/>
    <property type="evidence" value="ECO:0007669"/>
    <property type="project" value="InterPro"/>
</dbReference>
<dbReference type="InterPro" id="IPR031848">
    <property type="entry name" value="PrlF_antitoxin"/>
</dbReference>
<evidence type="ECO:0000313" key="3">
    <source>
        <dbReference type="Proteomes" id="UP000187059"/>
    </source>
</evidence>
<evidence type="ECO:0000259" key="1">
    <source>
        <dbReference type="SMART" id="SM00966"/>
    </source>
</evidence>
<dbReference type="KEGG" id="paby:Ga0080574_TMP361"/>
<dbReference type="GO" id="GO:0001558">
    <property type="term" value="P:regulation of cell growth"/>
    <property type="evidence" value="ECO:0007669"/>
    <property type="project" value="InterPro"/>
</dbReference>
<dbReference type="EMBL" id="CP015091">
    <property type="protein sequence ID" value="APZ50695.1"/>
    <property type="molecule type" value="Genomic_DNA"/>
</dbReference>
<protein>
    <submittedName>
        <fullName evidence="2">Transcriptional regulator, AbrB family</fullName>
    </submittedName>
</protein>
<name>A0A1P8UMV0_9RHOB</name>
<dbReference type="Pfam" id="PF15937">
    <property type="entry name" value="PrlF_antitoxin"/>
    <property type="match status" value="1"/>
</dbReference>
<dbReference type="RefSeq" id="WP_076694697.1">
    <property type="nucleotide sequence ID" value="NZ_CP015091.1"/>
</dbReference>
<dbReference type="Proteomes" id="UP000187059">
    <property type="component" value="Plasmid pPABY1"/>
</dbReference>
<dbReference type="SUPFAM" id="SSF89447">
    <property type="entry name" value="AbrB/MazE/MraZ-like"/>
    <property type="match status" value="1"/>
</dbReference>
<proteinExistence type="predicted"/>
<dbReference type="InterPro" id="IPR007159">
    <property type="entry name" value="SpoVT-AbrB_dom"/>
</dbReference>
<organism evidence="2 3">
    <name type="scientific">Salipiger abyssi</name>
    <dbReference type="NCBI Taxonomy" id="1250539"/>
    <lineage>
        <taxon>Bacteria</taxon>
        <taxon>Pseudomonadati</taxon>
        <taxon>Pseudomonadota</taxon>
        <taxon>Alphaproteobacteria</taxon>
        <taxon>Rhodobacterales</taxon>
        <taxon>Roseobacteraceae</taxon>
        <taxon>Salipiger</taxon>
    </lineage>
</organism>
<reference evidence="2 3" key="1">
    <citation type="submission" date="2016-04" db="EMBL/GenBank/DDBJ databases">
        <title>Deep-sea bacteria in the southern Pacific.</title>
        <authorList>
            <person name="Tang K."/>
        </authorList>
    </citation>
    <scope>NUCLEOTIDE SEQUENCE [LARGE SCALE GENOMIC DNA]</scope>
    <source>
        <strain evidence="2 3">JLT2014</strain>
        <plasmid evidence="3">ppaby1</plasmid>
    </source>
</reference>
<evidence type="ECO:0000313" key="2">
    <source>
        <dbReference type="EMBL" id="APZ50695.1"/>
    </source>
</evidence>
<dbReference type="SMART" id="SM00966">
    <property type="entry name" value="SpoVT_AbrB"/>
    <property type="match status" value="1"/>
</dbReference>
<keyword evidence="3" id="KW-1185">Reference proteome</keyword>